<evidence type="ECO:0000313" key="1">
    <source>
        <dbReference type="EMBL" id="CEF03671.1"/>
    </source>
</evidence>
<organism evidence="1 2">
    <name type="scientific">Bifidobacterium longum subsp. infantis</name>
    <dbReference type="NCBI Taxonomy" id="1682"/>
    <lineage>
        <taxon>Bacteria</taxon>
        <taxon>Bacillati</taxon>
        <taxon>Actinomycetota</taxon>
        <taxon>Actinomycetes</taxon>
        <taxon>Bifidobacteriales</taxon>
        <taxon>Bifidobacteriaceae</taxon>
        <taxon>Bifidobacterium</taxon>
    </lineage>
</organism>
<gene>
    <name evidence="1" type="ORF">BLIC_c01819</name>
</gene>
<accession>A0ABP1X7J2</accession>
<name>A0ABP1X7J2_BIFLI</name>
<dbReference type="EMBL" id="CCWP01000038">
    <property type="protein sequence ID" value="CEF03671.1"/>
    <property type="molecule type" value="Genomic_DNA"/>
</dbReference>
<keyword evidence="2" id="KW-1185">Reference proteome</keyword>
<reference evidence="1 2" key="1">
    <citation type="submission" date="2014-09" db="EMBL/GenBank/DDBJ databases">
        <authorList>
            <person name="Bertelli C."/>
        </authorList>
    </citation>
    <scope>NUCLEOTIDE SEQUENCE [LARGE SCALE GENOMIC DNA]</scope>
    <source>
        <strain evidence="1 2">BIC1401111250</strain>
    </source>
</reference>
<protein>
    <submittedName>
        <fullName evidence="1">Uncharacterized protein</fullName>
    </submittedName>
</protein>
<sequence>MTRGTNPSTPALSEAARYLAIPTGIVSTGFGKVRTITGRLGIRFDRWQEGIGQLMLAKRSDGAYAAGVGGVVMSICRQMGKTFTVGNDPGARHMGETGQHVWAARLAAWLDGQEWEPYFRVPVSVHDDLLAIDPDAYVNPGIITVDGGLLRVNVSLVARNPTIRASRTSTHSRSTAGTPRCWAWDDTRCPTTSTTRASPAT</sequence>
<proteinExistence type="predicted"/>
<evidence type="ECO:0000313" key="2">
    <source>
        <dbReference type="Proteomes" id="UP000043107"/>
    </source>
</evidence>
<comment type="caution">
    <text evidence="1">The sequence shown here is derived from an EMBL/GenBank/DDBJ whole genome shotgun (WGS) entry which is preliminary data.</text>
</comment>
<dbReference type="RefSeq" id="WP_012577964.1">
    <property type="nucleotide sequence ID" value="NZ_CBCRZZ010000001.1"/>
</dbReference>
<dbReference type="Proteomes" id="UP000043107">
    <property type="component" value="Unassembled WGS sequence"/>
</dbReference>